<reference evidence="1" key="1">
    <citation type="submission" date="2022-10" db="EMBL/GenBank/DDBJ databases">
        <title>Puccinia triticina Genome sequencing and assembly.</title>
        <authorList>
            <person name="Li C."/>
        </authorList>
    </citation>
    <scope>NUCLEOTIDE SEQUENCE</scope>
    <source>
        <strain evidence="1">Pt15</strain>
    </source>
</reference>
<proteinExistence type="predicted"/>
<dbReference type="Gene3D" id="1.20.120.1900">
    <property type="entry name" value="Gamma-tubulin complex, C-terminal domain"/>
    <property type="match status" value="1"/>
</dbReference>
<dbReference type="GeneID" id="77808169"/>
<evidence type="ECO:0008006" key="3">
    <source>
        <dbReference type="Google" id="ProtNLM"/>
    </source>
</evidence>
<gene>
    <name evidence="1" type="ORF">PtA15_3A318</name>
</gene>
<evidence type="ECO:0000313" key="2">
    <source>
        <dbReference type="Proteomes" id="UP001164743"/>
    </source>
</evidence>
<sequence>MGSLQGDPRALKLSCASQSYYKMLIQWVADGIQDDPYDGFIFKAMRQGPMAIRRPATGRWAEPRGGERRASGGQIGRFLIEVADEIGRLLSRLKHHFFLSQGNSFTTSLDSASPELGKKLRHVDVSQLQNEFGLAVRNPSSWSSSDPYKEKVKVTMATTCSTD</sequence>
<dbReference type="Proteomes" id="UP001164743">
    <property type="component" value="Chromosome 3A"/>
</dbReference>
<keyword evidence="2" id="KW-1185">Reference proteome</keyword>
<organism evidence="1 2">
    <name type="scientific">Puccinia triticina</name>
    <dbReference type="NCBI Taxonomy" id="208348"/>
    <lineage>
        <taxon>Eukaryota</taxon>
        <taxon>Fungi</taxon>
        <taxon>Dikarya</taxon>
        <taxon>Basidiomycota</taxon>
        <taxon>Pucciniomycotina</taxon>
        <taxon>Pucciniomycetes</taxon>
        <taxon>Pucciniales</taxon>
        <taxon>Pucciniaceae</taxon>
        <taxon>Puccinia</taxon>
    </lineage>
</organism>
<dbReference type="EMBL" id="CP110423">
    <property type="protein sequence ID" value="WAQ82952.1"/>
    <property type="molecule type" value="Genomic_DNA"/>
</dbReference>
<protein>
    <recommendedName>
        <fullName evidence="3">Spindle pole body component</fullName>
    </recommendedName>
</protein>
<dbReference type="RefSeq" id="XP_053018507.1">
    <property type="nucleotide sequence ID" value="XM_053167274.1"/>
</dbReference>
<dbReference type="InterPro" id="IPR042241">
    <property type="entry name" value="GCP_C_sf"/>
</dbReference>
<accession>A0ABY7CG90</accession>
<name>A0ABY7CG90_9BASI</name>
<evidence type="ECO:0000313" key="1">
    <source>
        <dbReference type="EMBL" id="WAQ82952.1"/>
    </source>
</evidence>